<gene>
    <name evidence="2" type="ORF">G7Y82_09465</name>
</gene>
<dbReference type="Proteomes" id="UP000653472">
    <property type="component" value="Unassembled WGS sequence"/>
</dbReference>
<keyword evidence="3" id="KW-1185">Reference proteome</keyword>
<dbReference type="InterPro" id="IPR012338">
    <property type="entry name" value="Beta-lactam/transpept-like"/>
</dbReference>
<dbReference type="AlphaFoldDB" id="A0A969W8F7"/>
<evidence type="ECO:0000313" key="2">
    <source>
        <dbReference type="EMBL" id="NKF22547.1"/>
    </source>
</evidence>
<feature type="chain" id="PRO_5037721927" description="Beta-lactamase" evidence="1">
    <location>
        <begin position="28"/>
        <end position="311"/>
    </location>
</feature>
<comment type="caution">
    <text evidence="2">The sequence shown here is derived from an EMBL/GenBank/DDBJ whole genome shotgun (WGS) entry which is preliminary data.</text>
</comment>
<reference evidence="2" key="1">
    <citation type="submission" date="2020-03" db="EMBL/GenBank/DDBJ databases">
        <title>Solimonas marina sp. nov., isolated from deep seawater of the Pacific Ocean.</title>
        <authorList>
            <person name="Liu X."/>
            <person name="Lai Q."/>
            <person name="Sun F."/>
            <person name="Gai Y."/>
            <person name="Li G."/>
            <person name="Shao Z."/>
        </authorList>
    </citation>
    <scope>NUCLEOTIDE SEQUENCE</scope>
    <source>
        <strain evidence="2">C16B3</strain>
    </source>
</reference>
<feature type="signal peptide" evidence="1">
    <location>
        <begin position="1"/>
        <end position="27"/>
    </location>
</feature>
<dbReference type="EMBL" id="JAAVXB010000004">
    <property type="protein sequence ID" value="NKF22547.1"/>
    <property type="molecule type" value="Genomic_DNA"/>
</dbReference>
<accession>A0A969W8F7</accession>
<proteinExistence type="predicted"/>
<evidence type="ECO:0008006" key="4">
    <source>
        <dbReference type="Google" id="ProtNLM"/>
    </source>
</evidence>
<dbReference type="SUPFAM" id="SSF56601">
    <property type="entry name" value="beta-lactamase/transpeptidase-like"/>
    <property type="match status" value="1"/>
</dbReference>
<sequence length="311" mass="33913">MNAERRACRKLFAVVALLAVMAPAAYAADRTDAARNAAQNDEDCKKIGDFYWEIGDVNGVLANGSIGTEYNANTEMKLASASKFVWGAYVLQKLGSKQPTAEQLSFLEMRSGYTKLNPFLCLFSKTSDDCLKKRDNGEQVSSDVGRFHYSGGHDQKLAQILGLGGDNAQQFTNEVMGYIGRDIKLSYAQPSPAGGMQGTPSAYGAFLRKILAGKLRMHDFLGADPVCTKCSTASYSPAPWAWHYSINHWVEDDPNGDGAFSSPGLMGFYPWISADKKTYGLVARQKLSKSAYVDSAVCGRDIRKAWMSASN</sequence>
<dbReference type="RefSeq" id="WP_168147798.1">
    <property type="nucleotide sequence ID" value="NZ_JAAVXB010000004.1"/>
</dbReference>
<keyword evidence="1" id="KW-0732">Signal</keyword>
<name>A0A969W8F7_9GAMM</name>
<evidence type="ECO:0000313" key="3">
    <source>
        <dbReference type="Proteomes" id="UP000653472"/>
    </source>
</evidence>
<organism evidence="2 3">
    <name type="scientific">Solimonas marina</name>
    <dbReference type="NCBI Taxonomy" id="2714601"/>
    <lineage>
        <taxon>Bacteria</taxon>
        <taxon>Pseudomonadati</taxon>
        <taxon>Pseudomonadota</taxon>
        <taxon>Gammaproteobacteria</taxon>
        <taxon>Nevskiales</taxon>
        <taxon>Nevskiaceae</taxon>
        <taxon>Solimonas</taxon>
    </lineage>
</organism>
<evidence type="ECO:0000256" key="1">
    <source>
        <dbReference type="SAM" id="SignalP"/>
    </source>
</evidence>
<dbReference type="Gene3D" id="3.40.710.10">
    <property type="entry name" value="DD-peptidase/beta-lactamase superfamily"/>
    <property type="match status" value="1"/>
</dbReference>
<protein>
    <recommendedName>
        <fullName evidence="4">Beta-lactamase</fullName>
    </recommendedName>
</protein>